<sequence length="338" mass="38606">MYAKYPTTALPSIIAEIPAPMGALFQLSWDLHNTQTDDFDQAAALHLLQTAELIEYSGELNSPRPLNADPLEALHTVVHLYTEVLDAAQLYGQCMADGISKFLDPTVYTPPAVLSDTEHMRIACALWVMKIFRQLLLKLTLGESAQTYLPHLTDAFVANLQPWQIDQVLSLERKLQPSDDTHHHSLEYTDHVDSRLAERLMSSSYVESYLIAFHRRNARFHRDLVRSIHHHRQTNAPVPAAQTSLSRPVTRHKTISIHLGLSFFDASRLAQWRIHSAADMLTYTDDAYQRKLACLTACETPLLHHTRWEEAQIIEWTRWPGNLTLQEWQNGESVENVM</sequence>
<dbReference type="AlphaFoldDB" id="A0A1Y2M1Y4"/>
<protein>
    <submittedName>
        <fullName evidence="1">Uncharacterized protein</fullName>
    </submittedName>
</protein>
<proteinExistence type="predicted"/>
<keyword evidence="2" id="KW-1185">Reference proteome</keyword>
<evidence type="ECO:0000313" key="1">
    <source>
        <dbReference type="EMBL" id="OSS50021.1"/>
    </source>
</evidence>
<dbReference type="Proteomes" id="UP000193240">
    <property type="component" value="Unassembled WGS sequence"/>
</dbReference>
<accession>A0A1Y2M1Y4</accession>
<reference evidence="1 2" key="1">
    <citation type="journal article" date="2017" name="Genome Announc.">
        <title>Genome sequence of the saprophytic ascomycete Epicoccum nigrum ICMP 19927 strain isolated from New Zealand.</title>
        <authorList>
            <person name="Fokin M."/>
            <person name="Fleetwood D."/>
            <person name="Weir B.S."/>
            <person name="Villas-Boas S.G."/>
        </authorList>
    </citation>
    <scope>NUCLEOTIDE SEQUENCE [LARGE SCALE GENOMIC DNA]</scope>
    <source>
        <strain evidence="1 2">ICMP 19927</strain>
    </source>
</reference>
<organism evidence="1 2">
    <name type="scientific">Epicoccum nigrum</name>
    <name type="common">Soil fungus</name>
    <name type="synonym">Epicoccum purpurascens</name>
    <dbReference type="NCBI Taxonomy" id="105696"/>
    <lineage>
        <taxon>Eukaryota</taxon>
        <taxon>Fungi</taxon>
        <taxon>Dikarya</taxon>
        <taxon>Ascomycota</taxon>
        <taxon>Pezizomycotina</taxon>
        <taxon>Dothideomycetes</taxon>
        <taxon>Pleosporomycetidae</taxon>
        <taxon>Pleosporales</taxon>
        <taxon>Pleosporineae</taxon>
        <taxon>Didymellaceae</taxon>
        <taxon>Epicoccum</taxon>
    </lineage>
</organism>
<evidence type="ECO:0000313" key="2">
    <source>
        <dbReference type="Proteomes" id="UP000193240"/>
    </source>
</evidence>
<dbReference type="InParanoid" id="A0A1Y2M1Y4"/>
<gene>
    <name evidence="1" type="ORF">B5807_05260</name>
</gene>
<dbReference type="EMBL" id="KZ107842">
    <property type="protein sequence ID" value="OSS50021.1"/>
    <property type="molecule type" value="Genomic_DNA"/>
</dbReference>
<name>A0A1Y2M1Y4_EPING</name>